<gene>
    <name evidence="2" type="ORF">E1898_02910</name>
</gene>
<proteinExistence type="predicted"/>
<feature type="transmembrane region" description="Helical" evidence="1">
    <location>
        <begin position="46"/>
        <end position="67"/>
    </location>
</feature>
<accession>A0A4R5VCW2</accession>
<keyword evidence="1" id="KW-1133">Transmembrane helix</keyword>
<organism evidence="2 3">
    <name type="scientific">Algoriphagus formosus</name>
    <dbReference type="NCBI Taxonomy" id="2007308"/>
    <lineage>
        <taxon>Bacteria</taxon>
        <taxon>Pseudomonadati</taxon>
        <taxon>Bacteroidota</taxon>
        <taxon>Cytophagia</taxon>
        <taxon>Cytophagales</taxon>
        <taxon>Cyclobacteriaceae</taxon>
        <taxon>Algoriphagus</taxon>
    </lineage>
</organism>
<dbReference type="EMBL" id="SMUW01000025">
    <property type="protein sequence ID" value="TDK49536.1"/>
    <property type="molecule type" value="Genomic_DNA"/>
</dbReference>
<dbReference type="Proteomes" id="UP000295438">
    <property type="component" value="Unassembled WGS sequence"/>
</dbReference>
<name>A0A4R5VCW2_9BACT</name>
<keyword evidence="3" id="KW-1185">Reference proteome</keyword>
<keyword evidence="1" id="KW-0472">Membrane</keyword>
<evidence type="ECO:0000313" key="3">
    <source>
        <dbReference type="Proteomes" id="UP000295438"/>
    </source>
</evidence>
<protein>
    <submittedName>
        <fullName evidence="2">Uncharacterized protein</fullName>
    </submittedName>
</protein>
<sequence length="269" mass="31333">MERILGWNCKFHPASIGTSKLLRRIYTQLGELYFGRLNRRGMELRLVLLWLFLCTSLFACCQSNVIVSKKCFSEPIEGFPGKNYTCQKLSFVGQTLDYKINYSSNGWQIIDSVAYQNDRGKHCAKSFQPVYDVGNRIVKSYELLNVECDQVNVLLNEIKDKYGLSREYLANLNFLLSKNPEKTEKGYQFKDGISPSLFSQYGIPYDKILKTFSFNIEDNMIKADSFMYHSLTLSRKYEYESGQLKEVKIFIKDRDGNILSQFREVFELE</sequence>
<evidence type="ECO:0000313" key="2">
    <source>
        <dbReference type="EMBL" id="TDK49536.1"/>
    </source>
</evidence>
<dbReference type="RefSeq" id="WP_133389761.1">
    <property type="nucleotide sequence ID" value="NZ_SMUW01000025.1"/>
</dbReference>
<dbReference type="AlphaFoldDB" id="A0A4R5VCW2"/>
<comment type="caution">
    <text evidence="2">The sequence shown here is derived from an EMBL/GenBank/DDBJ whole genome shotgun (WGS) entry which is preliminary data.</text>
</comment>
<reference evidence="2 3" key="1">
    <citation type="submission" date="2019-03" db="EMBL/GenBank/DDBJ databases">
        <title>Algoriphagus aquimaris sp. nov., isolated form marine sediment in Pohang, Korea.</title>
        <authorList>
            <person name="Kim J."/>
            <person name="Yoon S.-H."/>
            <person name="Lee S.-S."/>
        </authorList>
    </citation>
    <scope>NUCLEOTIDE SEQUENCE [LARGE SCALE GENOMIC DNA]</scope>
    <source>
        <strain evidence="2 3">F21</strain>
    </source>
</reference>
<keyword evidence="1" id="KW-0812">Transmembrane</keyword>
<evidence type="ECO:0000256" key="1">
    <source>
        <dbReference type="SAM" id="Phobius"/>
    </source>
</evidence>